<dbReference type="EMBL" id="CM037157">
    <property type="protein sequence ID" value="KAH7850198.1"/>
    <property type="molecule type" value="Genomic_DNA"/>
</dbReference>
<name>A0ACB7Y9P8_9ERIC</name>
<comment type="caution">
    <text evidence="1">The sequence shown here is derived from an EMBL/GenBank/DDBJ whole genome shotgun (WGS) entry which is preliminary data.</text>
</comment>
<accession>A0ACB7Y9P8</accession>
<proteinExistence type="predicted"/>
<evidence type="ECO:0000313" key="2">
    <source>
        <dbReference type="Proteomes" id="UP000828048"/>
    </source>
</evidence>
<reference evidence="1 2" key="1">
    <citation type="journal article" date="2021" name="Hortic Res">
        <title>High-quality reference genome and annotation aids understanding of berry development for evergreen blueberry (Vaccinium darrowii).</title>
        <authorList>
            <person name="Yu J."/>
            <person name="Hulse-Kemp A.M."/>
            <person name="Babiker E."/>
            <person name="Staton M."/>
        </authorList>
    </citation>
    <scope>NUCLEOTIDE SEQUENCE [LARGE SCALE GENOMIC DNA]</scope>
    <source>
        <strain evidence="2">cv. NJ 8807/NJ 8810</strain>
        <tissue evidence="1">Young leaf</tissue>
    </source>
</reference>
<gene>
    <name evidence="1" type="ORF">Vadar_029108</name>
</gene>
<evidence type="ECO:0000313" key="1">
    <source>
        <dbReference type="EMBL" id="KAH7850198.1"/>
    </source>
</evidence>
<organism evidence="1 2">
    <name type="scientific">Vaccinium darrowii</name>
    <dbReference type="NCBI Taxonomy" id="229202"/>
    <lineage>
        <taxon>Eukaryota</taxon>
        <taxon>Viridiplantae</taxon>
        <taxon>Streptophyta</taxon>
        <taxon>Embryophyta</taxon>
        <taxon>Tracheophyta</taxon>
        <taxon>Spermatophyta</taxon>
        <taxon>Magnoliopsida</taxon>
        <taxon>eudicotyledons</taxon>
        <taxon>Gunneridae</taxon>
        <taxon>Pentapetalae</taxon>
        <taxon>asterids</taxon>
        <taxon>Ericales</taxon>
        <taxon>Ericaceae</taxon>
        <taxon>Vaccinioideae</taxon>
        <taxon>Vaccinieae</taxon>
        <taxon>Vaccinium</taxon>
    </lineage>
</organism>
<dbReference type="Proteomes" id="UP000828048">
    <property type="component" value="Chromosome 7"/>
</dbReference>
<keyword evidence="2" id="KW-1185">Reference proteome</keyword>
<protein>
    <submittedName>
        <fullName evidence="1">Uncharacterized protein</fullName>
    </submittedName>
</protein>
<sequence>MSLFEISNLVKELGCDLENATIYRRMPDCDLDGGLREVKSDRDVVDMFEIHKEKRIIPVYLENIRVPLDVNELGIMRGDEKEESDSESENDGSEISERTINSSVLEYFADKDEIINCTQLDVTSKKLSNENVSVTFEMGSGSGRGQHIHLLTYIDRLRDDPNWKVSAMRKAAKRDTQWVHMSKILKTIEELKVLGRNYDCTYAGNYIYEVRAGERTFIVDLGNHTCLCRRWDLTGVPCAHVISAIIQDKRQPDLFVHPYYHKETYILSYASIINPIPDDTQ</sequence>